<feature type="signal peptide" evidence="22">
    <location>
        <begin position="1"/>
        <end position="17"/>
    </location>
</feature>
<dbReference type="HOGENOM" id="CLU_014364_3_3_1"/>
<dbReference type="STRING" id="283909.R7V3M1"/>
<feature type="binding site" evidence="19">
    <location>
        <position position="362"/>
    </location>
    <ligand>
        <name>Zn(2+)</name>
        <dbReference type="ChEBI" id="CHEBI:29105"/>
        <label>2</label>
        <note>catalytic</note>
    </ligand>
</feature>
<feature type="binding site" evidence="16">
    <location>
        <position position="202"/>
    </location>
    <ligand>
        <name>chloride</name>
        <dbReference type="ChEBI" id="CHEBI:17996"/>
        <label>1</label>
    </ligand>
</feature>
<reference evidence="25" key="1">
    <citation type="submission" date="2012-12" db="EMBL/GenBank/DDBJ databases">
        <authorList>
            <person name="Hellsten U."/>
            <person name="Grimwood J."/>
            <person name="Chapman J.A."/>
            <person name="Shapiro H."/>
            <person name="Aerts A."/>
            <person name="Otillar R.P."/>
            <person name="Terry A.Y."/>
            <person name="Boore J.L."/>
            <person name="Simakov O."/>
            <person name="Marletaz F."/>
            <person name="Cho S.-J."/>
            <person name="Edsinger-Gonzales E."/>
            <person name="Havlak P."/>
            <person name="Kuo D.-H."/>
            <person name="Larsson T."/>
            <person name="Lv J."/>
            <person name="Arendt D."/>
            <person name="Savage R."/>
            <person name="Osoegawa K."/>
            <person name="de Jong P."/>
            <person name="Lindberg D.R."/>
            <person name="Seaver E.C."/>
            <person name="Weisblat D.A."/>
            <person name="Putnam N.H."/>
            <person name="Grigoriev I.V."/>
            <person name="Rokhsar D.S."/>
        </authorList>
    </citation>
    <scope>NUCLEOTIDE SEQUENCE</scope>
    <source>
        <strain evidence="25">I ESC-2004</strain>
    </source>
</reference>
<dbReference type="EnsemblMetazoa" id="CapteT175968">
    <property type="protein sequence ID" value="CapteP175968"/>
    <property type="gene ID" value="CapteG175968"/>
</dbReference>
<feature type="binding site" evidence="17">
    <location>
        <position position="362"/>
    </location>
    <ligand>
        <name>Zn(2+)</name>
        <dbReference type="ChEBI" id="CHEBI:29105"/>
        <label>1</label>
        <note>catalytic</note>
    </ligand>
</feature>
<evidence type="ECO:0000256" key="2">
    <source>
        <dbReference type="ARBA" id="ARBA00022645"/>
    </source>
</evidence>
<evidence type="ECO:0000256" key="6">
    <source>
        <dbReference type="ARBA" id="ARBA00022801"/>
    </source>
</evidence>
<feature type="disulfide bond" evidence="18">
    <location>
        <begin position="125"/>
        <end position="136"/>
    </location>
</feature>
<evidence type="ECO:0000313" key="23">
    <source>
        <dbReference type="EMBL" id="ELU13139.1"/>
    </source>
</evidence>
<dbReference type="PRINTS" id="PR00791">
    <property type="entry name" value="PEPDIPTASEA"/>
</dbReference>
<dbReference type="GO" id="GO:0005886">
    <property type="term" value="C:plasma membrane"/>
    <property type="evidence" value="ECO:0007669"/>
    <property type="project" value="TreeGrafter"/>
</dbReference>
<reference evidence="23 25" key="2">
    <citation type="journal article" date="2013" name="Nature">
        <title>Insights into bilaterian evolution from three spiralian genomes.</title>
        <authorList>
            <person name="Simakov O."/>
            <person name="Marletaz F."/>
            <person name="Cho S.J."/>
            <person name="Edsinger-Gonzales E."/>
            <person name="Havlak P."/>
            <person name="Hellsten U."/>
            <person name="Kuo D.H."/>
            <person name="Larsson T."/>
            <person name="Lv J."/>
            <person name="Arendt D."/>
            <person name="Savage R."/>
            <person name="Osoegawa K."/>
            <person name="de Jong P."/>
            <person name="Grimwood J."/>
            <person name="Chapman J.A."/>
            <person name="Shapiro H."/>
            <person name="Aerts A."/>
            <person name="Otillar R.P."/>
            <person name="Terry A.Y."/>
            <person name="Boore J.L."/>
            <person name="Grigoriev I.V."/>
            <person name="Lindberg D.R."/>
            <person name="Seaver E.C."/>
            <person name="Weisblat D.A."/>
            <person name="Putnam N.H."/>
            <person name="Rokhsar D.S."/>
        </authorList>
    </citation>
    <scope>NUCLEOTIDE SEQUENCE</scope>
    <source>
        <strain evidence="23 25">I ESC-2004</strain>
    </source>
</reference>
<feature type="active site" description="Proton acceptor 1" evidence="13">
    <location>
        <position position="363"/>
    </location>
</feature>
<dbReference type="Pfam" id="PF01401">
    <property type="entry name" value="Peptidase_M2"/>
    <property type="match status" value="1"/>
</dbReference>
<dbReference type="AlphaFoldDB" id="R7V3M1"/>
<dbReference type="GO" id="GO:0008237">
    <property type="term" value="F:metallopeptidase activity"/>
    <property type="evidence" value="ECO:0007669"/>
    <property type="project" value="UniProtKB-KW"/>
</dbReference>
<dbReference type="InterPro" id="IPR001548">
    <property type="entry name" value="Peptidase_M2"/>
</dbReference>
<dbReference type="Proteomes" id="UP000014760">
    <property type="component" value="Unassembled WGS sequence"/>
</dbReference>
<feature type="binding site" evidence="17">
    <location>
        <position position="366"/>
    </location>
    <ligand>
        <name>Zn(2+)</name>
        <dbReference type="ChEBI" id="CHEBI:29105"/>
        <label>1</label>
        <note>catalytic</note>
    </ligand>
</feature>
<evidence type="ECO:0000256" key="21">
    <source>
        <dbReference type="RuleBase" id="RU361144"/>
    </source>
</evidence>
<feature type="binding site" evidence="17">
    <location>
        <position position="390"/>
    </location>
    <ligand>
        <name>Zn(2+)</name>
        <dbReference type="ChEBI" id="CHEBI:29105"/>
        <label>1</label>
        <note>catalytic</note>
    </ligand>
</feature>
<evidence type="ECO:0000256" key="22">
    <source>
        <dbReference type="SAM" id="SignalP"/>
    </source>
</evidence>
<evidence type="ECO:0000256" key="17">
    <source>
        <dbReference type="PIRSR" id="PIRSR601548-3"/>
    </source>
</evidence>
<dbReference type="EMBL" id="AMQN01005220">
    <property type="status" value="NOT_ANNOTATED_CDS"/>
    <property type="molecule type" value="Genomic_DNA"/>
</dbReference>
<evidence type="ECO:0000256" key="16">
    <source>
        <dbReference type="PIRSR" id="PIRSR601548-2"/>
    </source>
</evidence>
<evidence type="ECO:0000256" key="4">
    <source>
        <dbReference type="ARBA" id="ARBA00022723"/>
    </source>
</evidence>
<dbReference type="OMA" id="YFVAHII"/>
<evidence type="ECO:0000256" key="5">
    <source>
        <dbReference type="ARBA" id="ARBA00022729"/>
    </source>
</evidence>
<dbReference type="GO" id="GO:0008241">
    <property type="term" value="F:peptidyl-dipeptidase activity"/>
    <property type="evidence" value="ECO:0007669"/>
    <property type="project" value="UniProtKB-EC"/>
</dbReference>
<dbReference type="GO" id="GO:0006508">
    <property type="term" value="P:proteolysis"/>
    <property type="evidence" value="ECO:0007669"/>
    <property type="project" value="UniProtKB-KW"/>
</dbReference>
<evidence type="ECO:0000313" key="25">
    <source>
        <dbReference type="Proteomes" id="UP000014760"/>
    </source>
</evidence>
<keyword evidence="8 21" id="KW-0482">Metalloprotease</keyword>
<evidence type="ECO:0000256" key="20">
    <source>
        <dbReference type="PROSITE-ProRule" id="PRU01355"/>
    </source>
</evidence>
<feature type="chain" id="PRO_5008788703" description="Angiotensin-converting enzyme" evidence="22">
    <location>
        <begin position="18"/>
        <end position="604"/>
    </location>
</feature>
<comment type="cofactor">
    <cofactor evidence="21">
        <name>Zn(2+)</name>
        <dbReference type="ChEBI" id="CHEBI:29105"/>
    </cofactor>
    <text evidence="21">Binds 1 zinc ion per subunit.</text>
</comment>
<evidence type="ECO:0000256" key="15">
    <source>
        <dbReference type="PIRSR" id="PIRSR601548-11"/>
    </source>
</evidence>
<evidence type="ECO:0000256" key="14">
    <source>
        <dbReference type="PIRSR" id="PIRSR601548-10"/>
    </source>
</evidence>
<dbReference type="PROSITE" id="PS52011">
    <property type="entry name" value="PEPTIDASE_M2"/>
    <property type="match status" value="1"/>
</dbReference>
<dbReference type="SUPFAM" id="SSF55486">
    <property type="entry name" value="Metalloproteases ('zincins'), catalytic domain"/>
    <property type="match status" value="1"/>
</dbReference>
<dbReference type="PANTHER" id="PTHR10514">
    <property type="entry name" value="ANGIOTENSIN-CONVERTING ENZYME"/>
    <property type="match status" value="1"/>
</dbReference>
<keyword evidence="4 17" id="KW-0479">Metal-binding</keyword>
<keyword evidence="6 21" id="KW-0378">Hydrolase</keyword>
<evidence type="ECO:0000313" key="24">
    <source>
        <dbReference type="EnsemblMetazoa" id="CapteP175968"/>
    </source>
</evidence>
<reference evidence="24" key="3">
    <citation type="submission" date="2015-06" db="UniProtKB">
        <authorList>
            <consortium name="EnsemblMetazoa"/>
        </authorList>
    </citation>
    <scope>IDENTIFICATION</scope>
</reference>
<feature type="active site" description="Proton donor 2" evidence="15">
    <location>
        <position position="492"/>
    </location>
</feature>
<dbReference type="Gene3D" id="1.10.1370.30">
    <property type="match status" value="2"/>
</dbReference>
<dbReference type="OrthoDB" id="10029630at2759"/>
<dbReference type="MEROPS" id="M02.005"/>
<keyword evidence="10 14" id="KW-0325">Glycoprotein</keyword>
<evidence type="ECO:0000256" key="1">
    <source>
        <dbReference type="ARBA" id="ARBA00008139"/>
    </source>
</evidence>
<proteinExistence type="inferred from homology"/>
<feature type="binding site" evidence="19">
    <location>
        <position position="390"/>
    </location>
    <ligand>
        <name>Zn(2+)</name>
        <dbReference type="ChEBI" id="CHEBI:29105"/>
        <label>2</label>
        <note>catalytic</note>
    </ligand>
</feature>
<evidence type="ECO:0000256" key="12">
    <source>
        <dbReference type="ARBA" id="ARBA00039858"/>
    </source>
</evidence>
<protein>
    <recommendedName>
        <fullName evidence="12 21">Angiotensin-converting enzyme</fullName>
        <ecNumber evidence="21">3.4.-.-</ecNumber>
    </recommendedName>
</protein>
<feature type="binding site" evidence="16">
    <location>
        <position position="501"/>
    </location>
    <ligand>
        <name>chloride</name>
        <dbReference type="ChEBI" id="CHEBI:17996"/>
        <label>1</label>
    </ligand>
</feature>
<feature type="disulfide bond" evidence="18 20">
    <location>
        <begin position="331"/>
        <end position="349"/>
    </location>
</feature>
<gene>
    <name evidence="23" type="ORF">CAPTEDRAFT_175968</name>
</gene>
<dbReference type="EMBL" id="KB295454">
    <property type="protein sequence ID" value="ELU13139.1"/>
    <property type="molecule type" value="Genomic_DNA"/>
</dbReference>
<keyword evidence="7 17" id="KW-0862">Zinc</keyword>
<feature type="glycosylation site" description="N-linked (GlcNAc...) asparagine" evidence="14">
    <location>
        <position position="45"/>
    </location>
</feature>
<comment type="caution">
    <text evidence="20">Lacks conserved residue(s) required for the propagation of feature annotation.</text>
</comment>
<name>R7V3M1_CAPTE</name>
<dbReference type="EC" id="3.4.-.-" evidence="21"/>
<keyword evidence="5 22" id="KW-0732">Signal</keyword>
<sequence>MVALGLFALALANEEEARQWAEEYNAEAQVVWYDNVVASWNYNTNLTDYNQDESLKYSAIKAAFDRESGLTASSYDYENFEDQLLARQFRKIADIGEAVLSEEDFNRQSELRAEMQRIYSTAEACNKPGDDDPDKCYPLDPDLEQIMATSTDWDELKWAWESWRDVSGRLMPDMYEEYAGLLNKAADMNGYDDNGDYWRSWYEMETFAEECERIWQQLRPLYEQLHAYVLRKLKEVHADHIDEFPFTGHIPAHLLGNMWSQSWGNIEEFVRPAPEKPGLDVTEEMIRQGYTPLKMFELSEEFFTSLGLIPMTEKFWDDTMMVKPDDRDVVCHASAWDFYNQEDFRIKQCTEVSMSWLITTHHEMGHVEYFLQYKDLPVQYRDGGNPGFHEAIGDVLALSVSTPEHLEEIGLLPDFEDDPDGDLNFLMNQALAKIAFIPFGYLIDQWRWNVFSGETQKEDYNTDWWEMRCRYQGVAPPVGRLATDFDAGAKYHVPANTPYIRYFISHILQFQFHKAMCDAAGNTNPLHRCDVYRSEEAGTAIGDLMKLGSSVHWEEALEAMTGTTEMSAEPLVEYFGPLLEWLEEQNAGETIGWSNECPEGTIVP</sequence>
<feature type="binding site" evidence="19">
    <location>
        <position position="366"/>
    </location>
    <ligand>
        <name>Zn(2+)</name>
        <dbReference type="ChEBI" id="CHEBI:29105"/>
        <label>2</label>
        <note>catalytic</note>
    </ligand>
</feature>
<keyword evidence="25" id="KW-1185">Reference proteome</keyword>
<dbReference type="FunCoup" id="R7V3M1">
    <property type="interactions" value="68"/>
</dbReference>
<evidence type="ECO:0000256" key="3">
    <source>
        <dbReference type="ARBA" id="ARBA00022670"/>
    </source>
</evidence>
<dbReference type="GO" id="GO:0046872">
    <property type="term" value="F:metal ion binding"/>
    <property type="evidence" value="ECO:0007669"/>
    <property type="project" value="UniProtKB-KW"/>
</dbReference>
<keyword evidence="3 21" id="KW-0645">Protease</keyword>
<evidence type="ECO:0000256" key="18">
    <source>
        <dbReference type="PIRSR" id="PIRSR601548-4"/>
    </source>
</evidence>
<evidence type="ECO:0000256" key="11">
    <source>
        <dbReference type="ARBA" id="ARBA00036868"/>
    </source>
</evidence>
<feature type="active site" description="Proton donor 1" evidence="13">
    <location>
        <position position="492"/>
    </location>
</feature>
<evidence type="ECO:0000256" key="7">
    <source>
        <dbReference type="ARBA" id="ARBA00022833"/>
    </source>
</evidence>
<evidence type="ECO:0000256" key="8">
    <source>
        <dbReference type="ARBA" id="ARBA00023049"/>
    </source>
</evidence>
<feature type="disulfide bond" evidence="18">
    <location>
        <begin position="517"/>
        <end position="529"/>
    </location>
</feature>
<comment type="similarity">
    <text evidence="1 20 21">Belongs to the peptidase M2 family.</text>
</comment>
<evidence type="ECO:0000256" key="9">
    <source>
        <dbReference type="ARBA" id="ARBA00023157"/>
    </source>
</evidence>
<feature type="active site" description="Proton acceptor 2" evidence="15">
    <location>
        <position position="363"/>
    </location>
</feature>
<evidence type="ECO:0000256" key="19">
    <source>
        <dbReference type="PIRSR" id="PIRSR601548-8"/>
    </source>
</evidence>
<dbReference type="FunFam" id="1.10.1370.30:FF:000004">
    <property type="entry name" value="Angiotensin-converting enzyme"/>
    <property type="match status" value="1"/>
</dbReference>
<dbReference type="CDD" id="cd06461">
    <property type="entry name" value="M2_ACE"/>
    <property type="match status" value="1"/>
</dbReference>
<organism evidence="23">
    <name type="scientific">Capitella teleta</name>
    <name type="common">Polychaete worm</name>
    <dbReference type="NCBI Taxonomy" id="283909"/>
    <lineage>
        <taxon>Eukaryota</taxon>
        <taxon>Metazoa</taxon>
        <taxon>Spiralia</taxon>
        <taxon>Lophotrochozoa</taxon>
        <taxon>Annelida</taxon>
        <taxon>Polychaeta</taxon>
        <taxon>Sedentaria</taxon>
        <taxon>Scolecida</taxon>
        <taxon>Capitellidae</taxon>
        <taxon>Capitella</taxon>
    </lineage>
</organism>
<dbReference type="PANTHER" id="PTHR10514:SF27">
    <property type="entry name" value="ANGIOTENSIN-CONVERTING ENZYME"/>
    <property type="match status" value="1"/>
</dbReference>
<dbReference type="GO" id="GO:0004180">
    <property type="term" value="F:carboxypeptidase activity"/>
    <property type="evidence" value="ECO:0007669"/>
    <property type="project" value="UniProtKB-KW"/>
</dbReference>
<evidence type="ECO:0000256" key="13">
    <source>
        <dbReference type="PIRSR" id="PIRSR601548-1"/>
    </source>
</evidence>
<keyword evidence="9 18" id="KW-1015">Disulfide bond</keyword>
<comment type="catalytic activity">
    <reaction evidence="11">
        <text>Release of a C-terminal dipeptide, oligopeptide-|-Xaa-Yaa, when Xaa is not Pro, and Yaa is neither Asp nor Glu. Thus, conversion of angiotensin I to angiotensin II, with increase in vasoconstrictor activity, but no action on angiotensin II.</text>
        <dbReference type="EC" id="3.4.15.1"/>
    </reaction>
</comment>
<keyword evidence="2 21" id="KW-0121">Carboxypeptidase</keyword>
<evidence type="ECO:0000256" key="10">
    <source>
        <dbReference type="ARBA" id="ARBA00023180"/>
    </source>
</evidence>
<accession>R7V3M1</accession>